<dbReference type="InterPro" id="IPR036894">
    <property type="entry name" value="YbaB-like_sf"/>
</dbReference>
<dbReference type="Proteomes" id="UP000646749">
    <property type="component" value="Unassembled WGS sequence"/>
</dbReference>
<reference evidence="2 3" key="1">
    <citation type="submission" date="2021-01" db="EMBL/GenBank/DDBJ databases">
        <title>Whole genome shotgun sequence of Plantactinospora endophytica NBRC 110450.</title>
        <authorList>
            <person name="Komaki H."/>
            <person name="Tamura T."/>
        </authorList>
    </citation>
    <scope>NUCLEOTIDE SEQUENCE [LARGE SCALE GENOMIC DNA]</scope>
    <source>
        <strain evidence="2 3">NBRC 110450</strain>
    </source>
</reference>
<dbReference type="Gene3D" id="3.30.1310.10">
    <property type="entry name" value="Nucleoid-associated protein YbaB-like domain"/>
    <property type="match status" value="1"/>
</dbReference>
<dbReference type="RefSeq" id="WP_203866996.1">
    <property type="nucleotide sequence ID" value="NZ_BONW01000016.1"/>
</dbReference>
<proteinExistence type="predicted"/>
<gene>
    <name evidence="2" type="ORF">Pen02_34120</name>
</gene>
<feature type="region of interest" description="Disordered" evidence="1">
    <location>
        <begin position="115"/>
        <end position="134"/>
    </location>
</feature>
<dbReference type="InterPro" id="IPR004401">
    <property type="entry name" value="YbaB/EbfC"/>
</dbReference>
<evidence type="ECO:0000256" key="1">
    <source>
        <dbReference type="SAM" id="MobiDB-lite"/>
    </source>
</evidence>
<evidence type="ECO:0000313" key="2">
    <source>
        <dbReference type="EMBL" id="GIG88476.1"/>
    </source>
</evidence>
<protein>
    <recommendedName>
        <fullName evidence="4">YbaB/EbfC family DNA-binding protein</fullName>
    </recommendedName>
</protein>
<evidence type="ECO:0000313" key="3">
    <source>
        <dbReference type="Proteomes" id="UP000646749"/>
    </source>
</evidence>
<evidence type="ECO:0008006" key="4">
    <source>
        <dbReference type="Google" id="ProtNLM"/>
    </source>
</evidence>
<dbReference type="Pfam" id="PF02575">
    <property type="entry name" value="YbaB_DNA_bd"/>
    <property type="match status" value="1"/>
</dbReference>
<organism evidence="2 3">
    <name type="scientific">Plantactinospora endophytica</name>
    <dbReference type="NCBI Taxonomy" id="673535"/>
    <lineage>
        <taxon>Bacteria</taxon>
        <taxon>Bacillati</taxon>
        <taxon>Actinomycetota</taxon>
        <taxon>Actinomycetes</taxon>
        <taxon>Micromonosporales</taxon>
        <taxon>Micromonosporaceae</taxon>
        <taxon>Plantactinospora</taxon>
    </lineage>
</organism>
<keyword evidence="3" id="KW-1185">Reference proteome</keyword>
<sequence>MWENKAELDAAQRRVGAWQASFADRADRTAELSRQLTGLRVTTCNPDGLVEVTLDPSGILVDLRLDERTRQWPAARVAAEILATVRAAGTELLREVTEATVRSLGAEDPAGQALIDSYRSRLAPPDAGRDGPVD</sequence>
<comment type="caution">
    <text evidence="2">The sequence shown here is derived from an EMBL/GenBank/DDBJ whole genome shotgun (WGS) entry which is preliminary data.</text>
</comment>
<name>A0ABQ4E197_9ACTN</name>
<accession>A0ABQ4E197</accession>
<dbReference type="EMBL" id="BONW01000016">
    <property type="protein sequence ID" value="GIG88476.1"/>
    <property type="molecule type" value="Genomic_DNA"/>
</dbReference>